<dbReference type="EMBL" id="FOGO01000009">
    <property type="protein sequence ID" value="SES12404.1"/>
    <property type="molecule type" value="Genomic_DNA"/>
</dbReference>
<dbReference type="PANTHER" id="PTHR43798">
    <property type="entry name" value="MONOACYLGLYCEROL LIPASE"/>
    <property type="match status" value="1"/>
</dbReference>
<proteinExistence type="predicted"/>
<evidence type="ECO:0000259" key="2">
    <source>
        <dbReference type="Pfam" id="PF00561"/>
    </source>
</evidence>
<reference evidence="4" key="1">
    <citation type="submission" date="2016-10" db="EMBL/GenBank/DDBJ databases">
        <authorList>
            <person name="Varghese N."/>
            <person name="Submissions S."/>
        </authorList>
    </citation>
    <scope>NUCLEOTIDE SEQUENCE [LARGE SCALE GENOMIC DNA]</scope>
    <source>
        <strain evidence="4">CGMCC 4.6825</strain>
    </source>
</reference>
<accession>A0A1H9UTE4</accession>
<name>A0A1H9UTE4_9ACTN</name>
<evidence type="ECO:0000313" key="4">
    <source>
        <dbReference type="Proteomes" id="UP000182841"/>
    </source>
</evidence>
<evidence type="ECO:0000256" key="1">
    <source>
        <dbReference type="SAM" id="MobiDB-lite"/>
    </source>
</evidence>
<feature type="region of interest" description="Disordered" evidence="1">
    <location>
        <begin position="1"/>
        <end position="34"/>
    </location>
</feature>
<dbReference type="OrthoDB" id="9801162at2"/>
<dbReference type="RefSeq" id="WP_075001678.1">
    <property type="nucleotide sequence ID" value="NZ_FOGO01000009.1"/>
</dbReference>
<sequence>MSSTEQPGAPASTARSAAPKPSRSRVGEQETLRTLSLPGLTLAVRGRHEDAGDAAEDTRPAALYLHGLGGSSLNWSALMAELAPDVRGEALDLPGFGDSPPPDSGDYSVSGHARAVIRYLDAGARAPVHLLGNSLGGAVATRVAAVRPDLVRTLTLVSPALPEIPPQRTAWPTVLLAVPGMAGLFHRLTRDWPAERRTGGVLGLCYGDPARVSAEEFAAAAEEYARRLQLPYFWDAMVRSTRGIVDAYTLGGQHALWRQAERVLAPTLLVYGGRDQLVAFRVARRASAAFRDSRLLALPEAGHVAMMEYPEIVAGAVRDLLRETGAATQRSNNFSAGALTQAPATPEGD</sequence>
<dbReference type="InterPro" id="IPR000073">
    <property type="entry name" value="AB_hydrolase_1"/>
</dbReference>
<dbReference type="STRING" id="943816.AN217_24565"/>
<dbReference type="Proteomes" id="UP000182841">
    <property type="component" value="Unassembled WGS sequence"/>
</dbReference>
<dbReference type="PRINTS" id="PR00111">
    <property type="entry name" value="ABHYDROLASE"/>
</dbReference>
<protein>
    <submittedName>
        <fullName evidence="3">Pimeloyl-ACP methyl ester carboxylesterase</fullName>
    </submittedName>
</protein>
<evidence type="ECO:0000313" key="3">
    <source>
        <dbReference type="EMBL" id="SES12404.1"/>
    </source>
</evidence>
<gene>
    <name evidence="3" type="ORF">SAMN05421870_109108</name>
</gene>
<dbReference type="GO" id="GO:0047372">
    <property type="term" value="F:monoacylglycerol lipase activity"/>
    <property type="evidence" value="ECO:0007669"/>
    <property type="project" value="TreeGrafter"/>
</dbReference>
<dbReference type="Pfam" id="PF00561">
    <property type="entry name" value="Abhydrolase_1"/>
    <property type="match status" value="1"/>
</dbReference>
<dbReference type="InterPro" id="IPR029058">
    <property type="entry name" value="AB_hydrolase_fold"/>
</dbReference>
<dbReference type="PANTHER" id="PTHR43798:SF5">
    <property type="entry name" value="MONOACYLGLYCEROL LIPASE ABHD6"/>
    <property type="match status" value="1"/>
</dbReference>
<feature type="domain" description="AB hydrolase-1" evidence="2">
    <location>
        <begin position="63"/>
        <end position="308"/>
    </location>
</feature>
<dbReference type="Gene3D" id="3.40.50.1820">
    <property type="entry name" value="alpha/beta hydrolase"/>
    <property type="match status" value="1"/>
</dbReference>
<dbReference type="GO" id="GO:0016020">
    <property type="term" value="C:membrane"/>
    <property type="evidence" value="ECO:0007669"/>
    <property type="project" value="TreeGrafter"/>
</dbReference>
<keyword evidence="4" id="KW-1185">Reference proteome</keyword>
<dbReference type="AlphaFoldDB" id="A0A1H9UTE4"/>
<dbReference type="GO" id="GO:0046464">
    <property type="term" value="P:acylglycerol catabolic process"/>
    <property type="evidence" value="ECO:0007669"/>
    <property type="project" value="TreeGrafter"/>
</dbReference>
<dbReference type="InterPro" id="IPR050266">
    <property type="entry name" value="AB_hydrolase_sf"/>
</dbReference>
<organism evidence="3 4">
    <name type="scientific">Streptomyces qinglanensis</name>
    <dbReference type="NCBI Taxonomy" id="943816"/>
    <lineage>
        <taxon>Bacteria</taxon>
        <taxon>Bacillati</taxon>
        <taxon>Actinomycetota</taxon>
        <taxon>Actinomycetes</taxon>
        <taxon>Kitasatosporales</taxon>
        <taxon>Streptomycetaceae</taxon>
        <taxon>Streptomyces</taxon>
    </lineage>
</organism>
<dbReference type="SUPFAM" id="SSF53474">
    <property type="entry name" value="alpha/beta-Hydrolases"/>
    <property type="match status" value="1"/>
</dbReference>